<sequence>MKKIYFLIFFFPLMISAQILEYFPNYQVPYIGGYEAYYKDFHDIIVEKNLEPCSNKDEFYQLKLLINEDKSVSFVKDHNEQNIAKNKCAYTLAREVAKSQKNWNAATVDGVPKAAVATFIIFPADLFENYQDGYLPKFSFPSYGNYKNNGVAEFRKGIVNRIDVRGFDWNDRFNIIAEFIITKEGKIENIVMLKSSSMIEFDKRIVYGIQSTKKMWKSATVNGKPVDYRYRLTLNATTDQE</sequence>
<dbReference type="Proteomes" id="UP000660070">
    <property type="component" value="Unassembled WGS sequence"/>
</dbReference>
<reference evidence="1 2" key="1">
    <citation type="submission" date="2020-11" db="EMBL/GenBank/DDBJ databases">
        <title>Kaistella gelatinilytica sp. nov., a flavobacterium isolated from Antarctic Soil.</title>
        <authorList>
            <person name="Li J."/>
        </authorList>
    </citation>
    <scope>NUCLEOTIDE SEQUENCE [LARGE SCALE GENOMIC DNA]</scope>
    <source>
        <strain evidence="1 2">G5-32</strain>
    </source>
</reference>
<name>A0ABS0FD63_9FLAO</name>
<keyword evidence="2" id="KW-1185">Reference proteome</keyword>
<protein>
    <recommendedName>
        <fullName evidence="3">TonB-like protein</fullName>
    </recommendedName>
</protein>
<accession>A0ABS0FD63</accession>
<comment type="caution">
    <text evidence="1">The sequence shown here is derived from an EMBL/GenBank/DDBJ whole genome shotgun (WGS) entry which is preliminary data.</text>
</comment>
<dbReference type="EMBL" id="JADPVI010000002">
    <property type="protein sequence ID" value="MBF8457598.1"/>
    <property type="molecule type" value="Genomic_DNA"/>
</dbReference>
<organism evidence="1 2">
    <name type="scientific">Kaistella gelatinilytica</name>
    <dbReference type="NCBI Taxonomy" id="2787636"/>
    <lineage>
        <taxon>Bacteria</taxon>
        <taxon>Pseudomonadati</taxon>
        <taxon>Bacteroidota</taxon>
        <taxon>Flavobacteriia</taxon>
        <taxon>Flavobacteriales</taxon>
        <taxon>Weeksellaceae</taxon>
        <taxon>Chryseobacterium group</taxon>
        <taxon>Kaistella</taxon>
    </lineage>
</organism>
<evidence type="ECO:0000313" key="2">
    <source>
        <dbReference type="Proteomes" id="UP000660070"/>
    </source>
</evidence>
<evidence type="ECO:0008006" key="3">
    <source>
        <dbReference type="Google" id="ProtNLM"/>
    </source>
</evidence>
<proteinExistence type="predicted"/>
<gene>
    <name evidence="1" type="ORF">IV494_10450</name>
</gene>
<dbReference type="RefSeq" id="WP_196080080.1">
    <property type="nucleotide sequence ID" value="NZ_JADPVI010000002.1"/>
</dbReference>
<evidence type="ECO:0000313" key="1">
    <source>
        <dbReference type="EMBL" id="MBF8457598.1"/>
    </source>
</evidence>
<dbReference type="Gene3D" id="3.30.1150.10">
    <property type="match status" value="1"/>
</dbReference>